<dbReference type="Ensembl" id="ENSEBUT00000009486.1">
    <property type="protein sequence ID" value="ENSEBUP00000008970.1"/>
    <property type="gene ID" value="ENSEBUG00000005797.1"/>
</dbReference>
<accession>A0A8C4WRJ9</accession>
<feature type="coiled-coil region" evidence="5">
    <location>
        <begin position="178"/>
        <end position="247"/>
    </location>
</feature>
<dbReference type="Gene3D" id="1.20.5.1160">
    <property type="entry name" value="Vasodilator-stimulated phosphoprotein"/>
    <property type="match status" value="1"/>
</dbReference>
<dbReference type="GO" id="GO:0045109">
    <property type="term" value="P:intermediate filament organization"/>
    <property type="evidence" value="ECO:0007669"/>
    <property type="project" value="TreeGrafter"/>
</dbReference>
<reference evidence="7" key="1">
    <citation type="submission" date="2025-08" db="UniProtKB">
        <authorList>
            <consortium name="Ensembl"/>
        </authorList>
    </citation>
    <scope>IDENTIFICATION</scope>
</reference>
<dbReference type="Gene3D" id="1.20.5.500">
    <property type="entry name" value="Single helix bin"/>
    <property type="match status" value="1"/>
</dbReference>
<dbReference type="OMA" id="DMEERHG"/>
<dbReference type="SMART" id="SM01391">
    <property type="entry name" value="Filament"/>
    <property type="match status" value="1"/>
</dbReference>
<dbReference type="Proteomes" id="UP000694388">
    <property type="component" value="Unplaced"/>
</dbReference>
<dbReference type="GO" id="GO:0005200">
    <property type="term" value="F:structural constituent of cytoskeleton"/>
    <property type="evidence" value="ECO:0007669"/>
    <property type="project" value="TreeGrafter"/>
</dbReference>
<dbReference type="FunFam" id="1.20.5.500:FF:000001">
    <property type="entry name" value="Type II keratin 23"/>
    <property type="match status" value="1"/>
</dbReference>
<evidence type="ECO:0000256" key="1">
    <source>
        <dbReference type="ARBA" id="ARBA00022754"/>
    </source>
</evidence>
<evidence type="ECO:0000256" key="3">
    <source>
        <dbReference type="ARBA" id="ARBA00061646"/>
    </source>
</evidence>
<evidence type="ECO:0000256" key="4">
    <source>
        <dbReference type="RuleBase" id="RU000685"/>
    </source>
</evidence>
<dbReference type="GO" id="GO:0005882">
    <property type="term" value="C:intermediate filament"/>
    <property type="evidence" value="ECO:0007669"/>
    <property type="project" value="UniProtKB-KW"/>
</dbReference>
<dbReference type="PROSITE" id="PS51842">
    <property type="entry name" value="IF_ROD_2"/>
    <property type="match status" value="1"/>
</dbReference>
<dbReference type="GO" id="GO:0005737">
    <property type="term" value="C:cytoplasm"/>
    <property type="evidence" value="ECO:0007669"/>
    <property type="project" value="TreeGrafter"/>
</dbReference>
<organism evidence="7 8">
    <name type="scientific">Eptatretus burgeri</name>
    <name type="common">Inshore hagfish</name>
    <dbReference type="NCBI Taxonomy" id="7764"/>
    <lineage>
        <taxon>Eukaryota</taxon>
        <taxon>Metazoa</taxon>
        <taxon>Chordata</taxon>
        <taxon>Craniata</taxon>
        <taxon>Vertebrata</taxon>
        <taxon>Cyclostomata</taxon>
        <taxon>Myxini</taxon>
        <taxon>Myxiniformes</taxon>
        <taxon>Myxinidae</taxon>
        <taxon>Eptatretinae</taxon>
        <taxon>Eptatretus</taxon>
    </lineage>
</organism>
<dbReference type="AlphaFoldDB" id="A0A8C4WRJ9"/>
<dbReference type="PANTHER" id="PTHR45652">
    <property type="entry name" value="GLIAL FIBRILLARY ACIDIC PROTEIN"/>
    <property type="match status" value="1"/>
</dbReference>
<dbReference type="Pfam" id="PF04732">
    <property type="entry name" value="Filament_head"/>
    <property type="match status" value="1"/>
</dbReference>
<dbReference type="InterPro" id="IPR006821">
    <property type="entry name" value="Intermed_filament_DNA-bd"/>
</dbReference>
<evidence type="ECO:0000256" key="5">
    <source>
        <dbReference type="SAM" id="Coils"/>
    </source>
</evidence>
<evidence type="ECO:0000259" key="6">
    <source>
        <dbReference type="PROSITE" id="PS51842"/>
    </source>
</evidence>
<dbReference type="Gene3D" id="1.20.5.170">
    <property type="match status" value="1"/>
</dbReference>
<reference evidence="7" key="2">
    <citation type="submission" date="2025-09" db="UniProtKB">
        <authorList>
            <consortium name="Ensembl"/>
        </authorList>
    </citation>
    <scope>IDENTIFICATION</scope>
</reference>
<dbReference type="PANTHER" id="PTHR45652:SF21">
    <property type="entry name" value="ZINC FINGER CCCH DOMAIN-CONTAINING PROTEIN 13-LIKE ISOFORM X1"/>
    <property type="match status" value="1"/>
</dbReference>
<feature type="coiled-coil region" evidence="5">
    <location>
        <begin position="117"/>
        <end position="151"/>
    </location>
</feature>
<dbReference type="PRINTS" id="PR01248">
    <property type="entry name" value="TYPE1KERATIN"/>
</dbReference>
<evidence type="ECO:0000313" key="7">
    <source>
        <dbReference type="Ensembl" id="ENSEBUP00000008970.1"/>
    </source>
</evidence>
<evidence type="ECO:0000256" key="2">
    <source>
        <dbReference type="ARBA" id="ARBA00023054"/>
    </source>
</evidence>
<keyword evidence="2 5" id="KW-0175">Coiled coil</keyword>
<comment type="similarity">
    <text evidence="3 4">Belongs to the intermediate filament family.</text>
</comment>
<dbReference type="FunFam" id="1.20.5.1160:FF:000001">
    <property type="entry name" value="Keratin type II"/>
    <property type="match status" value="1"/>
</dbReference>
<dbReference type="InterPro" id="IPR018039">
    <property type="entry name" value="IF_conserved"/>
</dbReference>
<keyword evidence="8" id="KW-1185">Reference proteome</keyword>
<feature type="domain" description="IF rod" evidence="6">
    <location>
        <begin position="113"/>
        <end position="419"/>
    </location>
</feature>
<dbReference type="InterPro" id="IPR002957">
    <property type="entry name" value="Keratin_I"/>
</dbReference>
<dbReference type="InterPro" id="IPR050405">
    <property type="entry name" value="Intermediate_filament"/>
</dbReference>
<dbReference type="InterPro" id="IPR039008">
    <property type="entry name" value="IF_rod_dom"/>
</dbReference>
<proteinExistence type="inferred from homology"/>
<dbReference type="PROSITE" id="PS00226">
    <property type="entry name" value="IF_ROD_1"/>
    <property type="match status" value="1"/>
</dbReference>
<evidence type="ECO:0000313" key="8">
    <source>
        <dbReference type="Proteomes" id="UP000694388"/>
    </source>
</evidence>
<dbReference type="GeneTree" id="ENSGT00940000155522"/>
<sequence length="433" mass="48808">MSQSYSTLSSSYQRYFGGGPKLSYSHRAFSGARPIMGGSRVFVSKNRMLGGGSSYHFSGSGGGGGGGGGGMGSGSYSYQRVSGLGSGAGAGAELDFALTDAVNTNFMETRKTEKAEMQDLNDRFASYIDKVRFLESQNKMLTAELDRVRGQGPSRLNEIVEAELRELRIKVETFGGDKTRLEIERDNLADDNERLRLRLDEETQRRIDAERALAAFRKDVDDATLARVDLERRIEALHEEIAFLKKLHEDVSFVLLIFDSAMIEQSKNKALTWRQALREVRTQFEGLATRNMQEAEEWYKMKFTDLSEAATKHSEALKQSRQEIMELRHQIQTSGLDAESLRGANEGLQKQLRDQEERQAAELAERDEMVAHLQAELSHLKDEMSRQLRHYQELLNVKLALDVEIATYRKLLEGEETRSVVCCALRVLCPSNR</sequence>
<name>A0A8C4WRJ9_EPTBU</name>
<dbReference type="SUPFAM" id="SSF64593">
    <property type="entry name" value="Intermediate filament protein, coiled coil region"/>
    <property type="match status" value="2"/>
</dbReference>
<keyword evidence="1 4" id="KW-0403">Intermediate filament</keyword>
<protein>
    <recommendedName>
        <fullName evidence="6">IF rod domain-containing protein</fullName>
    </recommendedName>
</protein>
<feature type="coiled-coil region" evidence="5">
    <location>
        <begin position="310"/>
        <end position="390"/>
    </location>
</feature>
<dbReference type="FunFam" id="1.20.5.170:FF:000002">
    <property type="entry name" value="Type I keratin KA11"/>
    <property type="match status" value="1"/>
</dbReference>
<dbReference type="Pfam" id="PF00038">
    <property type="entry name" value="Filament"/>
    <property type="match status" value="1"/>
</dbReference>